<accession>A0AB38ZLI2</accession>
<feature type="compositionally biased region" description="Low complexity" evidence="1">
    <location>
        <begin position="155"/>
        <end position="166"/>
    </location>
</feature>
<reference evidence="2" key="1">
    <citation type="submission" date="2024-01" db="EMBL/GenBank/DDBJ databases">
        <title>New evidence supports the origin of RcGTA from prophage.</title>
        <authorList>
            <person name="Xu Y."/>
            <person name="Liu B."/>
            <person name="Chen F."/>
        </authorList>
    </citation>
    <scope>NUCLEOTIDE SEQUENCE</scope>
</reference>
<evidence type="ECO:0000256" key="1">
    <source>
        <dbReference type="SAM" id="MobiDB-lite"/>
    </source>
</evidence>
<gene>
    <name evidence="2" type="ORF">vBMseSP1_gp13</name>
</gene>
<evidence type="ECO:0000313" key="2">
    <source>
        <dbReference type="EMBL" id="XAG98217.1"/>
    </source>
</evidence>
<protein>
    <submittedName>
        <fullName evidence="2">Transcriptional repressor</fullName>
    </submittedName>
</protein>
<organism evidence="2">
    <name type="scientific">Mesorhizobium phage vB_MseS-P1</name>
    <dbReference type="NCBI Taxonomy" id="3120101"/>
    <lineage>
        <taxon>Viruses</taxon>
    </lineage>
</organism>
<name>A0AB38ZLI2_9VIRU</name>
<dbReference type="EMBL" id="PP232116">
    <property type="protein sequence ID" value="XAG98217.1"/>
    <property type="molecule type" value="Genomic_DNA"/>
</dbReference>
<feature type="region of interest" description="Disordered" evidence="1">
    <location>
        <begin position="122"/>
        <end position="166"/>
    </location>
</feature>
<proteinExistence type="predicted"/>
<sequence length="166" mass="16763">MSACAKTPWGDMPLSDSRTMPVERAPHGVDDDALRVAGVVFPAPGEGASRPSSGAAYIGVDLGSGDYSAISLVLSDAVLLSLRLSAAEAGLSEEQLISNLVAQHAAKIGIARLSEFQQGGEAVSRVAHNHDVAGSNPAPATTDNSSRSEHGEGGNRAAPARGAGPP</sequence>